<feature type="compositionally biased region" description="Low complexity" evidence="2">
    <location>
        <begin position="1"/>
        <end position="12"/>
    </location>
</feature>
<protein>
    <recommendedName>
        <fullName evidence="3">Septin-type G domain-containing protein</fullName>
    </recommendedName>
</protein>
<evidence type="ECO:0000313" key="4">
    <source>
        <dbReference type="EMBL" id="CAD0099680.1"/>
    </source>
</evidence>
<dbReference type="Proteomes" id="UP000714618">
    <property type="component" value="Unassembled WGS sequence"/>
</dbReference>
<evidence type="ECO:0000259" key="3">
    <source>
        <dbReference type="PROSITE" id="PS51719"/>
    </source>
</evidence>
<dbReference type="GO" id="GO:0005525">
    <property type="term" value="F:GTP binding"/>
    <property type="evidence" value="ECO:0007669"/>
    <property type="project" value="UniProtKB-KW"/>
</dbReference>
<gene>
    <name evidence="4" type="ORF">AWRI4233_LOCUS8505</name>
</gene>
<comment type="caution">
    <text evidence="4">The sequence shown here is derived from an EMBL/GenBank/DDBJ whole genome shotgun (WGS) entry which is preliminary data.</text>
</comment>
<organism evidence="4 5">
    <name type="scientific">Aureobasidium mustum</name>
    <dbReference type="NCBI Taxonomy" id="2773714"/>
    <lineage>
        <taxon>Eukaryota</taxon>
        <taxon>Fungi</taxon>
        <taxon>Dikarya</taxon>
        <taxon>Ascomycota</taxon>
        <taxon>Pezizomycotina</taxon>
        <taxon>Dothideomycetes</taxon>
        <taxon>Dothideomycetidae</taxon>
        <taxon>Dothideales</taxon>
        <taxon>Saccotheciaceae</taxon>
        <taxon>Aureobasidium</taxon>
    </lineage>
</organism>
<feature type="region of interest" description="Disordered" evidence="2">
    <location>
        <begin position="623"/>
        <end position="650"/>
    </location>
</feature>
<feature type="region of interest" description="Disordered" evidence="2">
    <location>
        <begin position="437"/>
        <end position="493"/>
    </location>
</feature>
<feature type="compositionally biased region" description="Basic and acidic residues" evidence="2">
    <location>
        <begin position="637"/>
        <end position="646"/>
    </location>
</feature>
<feature type="compositionally biased region" description="Basic and acidic residues" evidence="2">
    <location>
        <begin position="105"/>
        <end position="115"/>
    </location>
</feature>
<evidence type="ECO:0000313" key="5">
    <source>
        <dbReference type="Proteomes" id="UP000714618"/>
    </source>
</evidence>
<keyword evidence="5" id="KW-1185">Reference proteome</keyword>
<dbReference type="Pfam" id="PF00735">
    <property type="entry name" value="Septin"/>
    <property type="match status" value="2"/>
</dbReference>
<feature type="compositionally biased region" description="Polar residues" evidence="2">
    <location>
        <begin position="623"/>
        <end position="636"/>
    </location>
</feature>
<dbReference type="EMBL" id="CAIJEO010000010">
    <property type="protein sequence ID" value="CAD0099680.1"/>
    <property type="molecule type" value="Genomic_DNA"/>
</dbReference>
<dbReference type="InterPro" id="IPR027417">
    <property type="entry name" value="P-loop_NTPase"/>
</dbReference>
<feature type="compositionally biased region" description="Acidic residues" evidence="2">
    <location>
        <begin position="439"/>
        <end position="455"/>
    </location>
</feature>
<evidence type="ECO:0000256" key="1">
    <source>
        <dbReference type="RuleBase" id="RU004560"/>
    </source>
</evidence>
<reference evidence="4" key="1">
    <citation type="submission" date="2020-06" db="EMBL/GenBank/DDBJ databases">
        <authorList>
            <person name="Onetto C."/>
        </authorList>
    </citation>
    <scope>NUCLEOTIDE SEQUENCE</scope>
</reference>
<dbReference type="PROSITE" id="PS51719">
    <property type="entry name" value="G_SEPTIN"/>
    <property type="match status" value="1"/>
</dbReference>
<sequence>MSVASMSSMSMDESLDFVPSRPVPAKPPKRLSTMTQIAVSAAVSPIDAVQEATALSGSESDEHQHTGQSPSRRRGSFSFLTRSKSHEVPVIRSPSGRKMLRNKKLRDQEERRRQEQQMPTVSHSPPTLPMLPNMEPIEGARPDSIAIVSGRGYDYPRPPVPANFSRPKQASTSYSYMPSMSSSGSLNAPNPYGVPLPAMPDSLPRTESIVSRGRETYAPSISANMHSPRRMRRRKEPEAFKYAPHPLLLSSLYNDLQFLKTALALPPHKQTRGHTPPPHTQIESPFEPTYIETDIEGERIGLTLWDSQGLEKSIIDLQLRDLAAFVESKFEDTFTQESRVVRTPGVKDTHIHCVLLLLDPARLDSTMHSADHSSAKKPSGAEDESLDLDVIRALEGKTTVIPIIAKADTLTAAHMAHLKRLVWSNVKHAKLDPLQALNLDDEEEDDESPDSEALEGDFSSSESELQHAALPPPRKTTEHINDEDSDTVDTSFSPIRKTSRAMLGAVSSKRADSCTPAPEELFLPFSILSPDPHTSPGAMTRVFPWGEADPCNPAHCDYIRLRECVFGDWRSDLRATSREKWYENWRTSRLKRNTAPRVRVSGGVTPISAVPKEGRTVSPTLTTRSRAVSTSKQSSRVYDEMPERPRTMSTSKAERINILNATPLSRVTIISVDTSKNPNSRNSSIKKIQNPVVLPDPNMASQSNFDTAKLEDLSKEDILKIQHDLGARIRDHIEKVVAAGIELRKIEKRLEEAGACVKAALASLEADGYIVKDDEVVGHHGGETK</sequence>
<feature type="region of interest" description="Disordered" evidence="2">
    <location>
        <begin position="50"/>
        <end position="129"/>
    </location>
</feature>
<dbReference type="Gene3D" id="3.40.50.300">
    <property type="entry name" value="P-loop containing nucleotide triphosphate hydrolases"/>
    <property type="match status" value="1"/>
</dbReference>
<dbReference type="InterPro" id="IPR030379">
    <property type="entry name" value="G_SEPTIN_dom"/>
</dbReference>
<dbReference type="OrthoDB" id="5337438at2759"/>
<comment type="similarity">
    <text evidence="1">Belongs to the TRAFAC class TrmE-Era-EngA-EngB-Septin-like GTPase superfamily. Septin GTPase family.</text>
</comment>
<dbReference type="AlphaFoldDB" id="A0A9N8K6D4"/>
<accession>A0A9N8K6D4</accession>
<keyword evidence="1" id="KW-0547">Nucleotide-binding</keyword>
<evidence type="ECO:0000256" key="2">
    <source>
        <dbReference type="SAM" id="MobiDB-lite"/>
    </source>
</evidence>
<feature type="region of interest" description="Disordered" evidence="2">
    <location>
        <begin position="1"/>
        <end position="31"/>
    </location>
</feature>
<dbReference type="PANTHER" id="PTHR18884">
    <property type="entry name" value="SEPTIN"/>
    <property type="match status" value="1"/>
</dbReference>
<proteinExistence type="inferred from homology"/>
<keyword evidence="1" id="KW-0342">GTP-binding</keyword>
<name>A0A9N8K6D4_9PEZI</name>
<feature type="domain" description="Septin-type G" evidence="3">
    <location>
        <begin position="233"/>
        <end position="592"/>
    </location>
</feature>